<reference evidence="1 2" key="1">
    <citation type="submission" date="2024-05" db="EMBL/GenBank/DDBJ databases">
        <title>Genome sequencing and assembly of Indian major carp, Cirrhinus mrigala (Hamilton, 1822).</title>
        <authorList>
            <person name="Mohindra V."/>
            <person name="Chowdhury L.M."/>
            <person name="Lal K."/>
            <person name="Jena J.K."/>
        </authorList>
    </citation>
    <scope>NUCLEOTIDE SEQUENCE [LARGE SCALE GENOMIC DNA]</scope>
    <source>
        <strain evidence="1">CM1030</strain>
        <tissue evidence="1">Blood</tissue>
    </source>
</reference>
<dbReference type="Proteomes" id="UP001529510">
    <property type="component" value="Unassembled WGS sequence"/>
</dbReference>
<gene>
    <name evidence="1" type="ORF">M9458_056933</name>
</gene>
<proteinExistence type="predicted"/>
<evidence type="ECO:0000313" key="1">
    <source>
        <dbReference type="EMBL" id="KAL0147757.1"/>
    </source>
</evidence>
<keyword evidence="2" id="KW-1185">Reference proteome</keyword>
<accession>A0ABD0MFJ9</accession>
<evidence type="ECO:0000313" key="2">
    <source>
        <dbReference type="Proteomes" id="UP001529510"/>
    </source>
</evidence>
<dbReference type="EMBL" id="JAMKFB020000725">
    <property type="protein sequence ID" value="KAL0147757.1"/>
    <property type="molecule type" value="Genomic_DNA"/>
</dbReference>
<sequence length="64" mass="7597">MLFEDGRTAEAEDWCPKTREHLKKLNDNERPEIKNYVQIVPVLSNVSTEQWHHYIRIDKCDAGE</sequence>
<protein>
    <submittedName>
        <fullName evidence="1">Uncharacterized protein</fullName>
    </submittedName>
</protein>
<organism evidence="1 2">
    <name type="scientific">Cirrhinus mrigala</name>
    <name type="common">Mrigala</name>
    <dbReference type="NCBI Taxonomy" id="683832"/>
    <lineage>
        <taxon>Eukaryota</taxon>
        <taxon>Metazoa</taxon>
        <taxon>Chordata</taxon>
        <taxon>Craniata</taxon>
        <taxon>Vertebrata</taxon>
        <taxon>Euteleostomi</taxon>
        <taxon>Actinopterygii</taxon>
        <taxon>Neopterygii</taxon>
        <taxon>Teleostei</taxon>
        <taxon>Ostariophysi</taxon>
        <taxon>Cypriniformes</taxon>
        <taxon>Cyprinidae</taxon>
        <taxon>Labeoninae</taxon>
        <taxon>Labeonini</taxon>
        <taxon>Cirrhinus</taxon>
    </lineage>
</organism>
<name>A0ABD0MFJ9_CIRMR</name>
<dbReference type="AlphaFoldDB" id="A0ABD0MFJ9"/>
<feature type="non-terminal residue" evidence="1">
    <location>
        <position position="64"/>
    </location>
</feature>
<comment type="caution">
    <text evidence="1">The sequence shown here is derived from an EMBL/GenBank/DDBJ whole genome shotgun (WGS) entry which is preliminary data.</text>
</comment>